<feature type="region of interest" description="Disordered" evidence="3">
    <location>
        <begin position="1"/>
        <end position="145"/>
    </location>
</feature>
<feature type="compositionally biased region" description="Low complexity" evidence="3">
    <location>
        <begin position="36"/>
        <end position="53"/>
    </location>
</feature>
<evidence type="ECO:0000256" key="3">
    <source>
        <dbReference type="SAM" id="MobiDB-lite"/>
    </source>
</evidence>
<sequence length="950" mass="105803">MSSHGGWEELSEERGVGMTNSQVVEGAVGQDGEAYPTATPVEETAADAAPADDVPAEESAGQDGEAYPTEAPVEETAADDAPADDMPAEEPAGQDGEAYPTEAPVEETAADDAPADDVPAEEPADQNGEGYPTEAPAGETLTGDATYPVETEVVGTPIAAVGVDDEKPPEADRSLTGDRQEHEVDAVRLRDLNGHTVPSTHEWSATTREKGDEMDARAEDVILRKGEGLNEDNGGDADAPIPPQDINSLFKPRALPYKQPYRWDNISYPQLEDSNDEFEIGTALCPRFDESGEETTFKNGEPDYVGEYLSCFDEPNMLYRVFNREEKTWAFYNDTCSYEMHVRFTFSKPSTIEALGNTRLHVQENGDCVAEVVVYPRETEMFVKGNANGFTSKLRAIPLSDTYYLRRQELSAMDIQREIDQIKSIVGNATDSETVLRACVENGIPFVDLEFPPCQASLETEAKKPFKHLPWARPSSYLPDYMVDQVRLFRTPIQPSNVDHGELGDSWVMCSISTITENPSRLINMFRHPRDPELGKKERAVGGYRVTLNKNGIWRSVIVDSYLPISGGRPKYAKSKTDAAEIWPCILEKAFAKLHGSYAAICSGDPLHALQDMTGYPAYRFDDAFANAPRTGRDDLFQDWVNYAKLNYQLLLSTPGKDPKDKNTGDSKLAKRYKAVGLLTGQAYTILDAKFFPEYDLRLLKVRNAWEANANWNGDWCAEDEKWDSYPDVAQACDHRKEETSAFWLTWEACLHYFNGGGVCLNLPAANDYRLRSKFVDCTPSCILEINTEQPTWMSLTISQVDKRGRPGVLEYDPVMISIAHPIDGGLYKVQHNSSADPCHPLSDKWTFYQARDISILFRFLPEKSPYLVVPRLMKLDGQPQEVPYTLSITCNKAIGKDGVNVRFKAIDRDNRVLLNFPKFEPDRGDVELTYQAKENGALFPEERSGTAIC</sequence>
<dbReference type="InterPro" id="IPR013780">
    <property type="entry name" value="Glyco_hydro_b"/>
</dbReference>
<dbReference type="SUPFAM" id="SSF101601">
    <property type="entry name" value="Smp-1-like"/>
    <property type="match status" value="1"/>
</dbReference>
<feature type="compositionally biased region" description="Basic and acidic residues" evidence="3">
    <location>
        <begin position="164"/>
        <end position="188"/>
    </location>
</feature>
<organism evidence="5">
    <name type="scientific">Trypanosoma vivax (strain Y486)</name>
    <dbReference type="NCBI Taxonomy" id="1055687"/>
    <lineage>
        <taxon>Eukaryota</taxon>
        <taxon>Discoba</taxon>
        <taxon>Euglenozoa</taxon>
        <taxon>Kinetoplastea</taxon>
        <taxon>Metakinetoplastina</taxon>
        <taxon>Trypanosomatida</taxon>
        <taxon>Trypanosomatidae</taxon>
        <taxon>Trypanosoma</taxon>
        <taxon>Duttonella</taxon>
    </lineage>
</organism>
<dbReference type="GO" id="GO:0006508">
    <property type="term" value="P:proteolysis"/>
    <property type="evidence" value="ECO:0007669"/>
    <property type="project" value="InterPro"/>
</dbReference>
<dbReference type="Gene3D" id="3.90.70.10">
    <property type="entry name" value="Cysteine proteinases"/>
    <property type="match status" value="1"/>
</dbReference>
<protein>
    <submittedName>
        <fullName evidence="5">Putative calpain-like cysteine peptidase</fullName>
        <ecNumber evidence="5">3.4.22.52</ecNumber>
    </submittedName>
</protein>
<dbReference type="AlphaFoldDB" id="G0TR82"/>
<dbReference type="GO" id="GO:0004198">
    <property type="term" value="F:calcium-dependent cysteine-type endopeptidase activity"/>
    <property type="evidence" value="ECO:0007669"/>
    <property type="project" value="UniProtKB-EC"/>
</dbReference>
<dbReference type="PANTHER" id="PTHR10183">
    <property type="entry name" value="CALPAIN"/>
    <property type="match status" value="1"/>
</dbReference>
<feature type="domain" description="Calpain catalytic" evidence="4">
    <location>
        <begin position="445"/>
        <end position="763"/>
    </location>
</feature>
<feature type="compositionally biased region" description="Acidic residues" evidence="3">
    <location>
        <begin position="72"/>
        <end position="88"/>
    </location>
</feature>
<evidence type="ECO:0000313" key="5">
    <source>
        <dbReference type="EMBL" id="CCC46446.1"/>
    </source>
</evidence>
<gene>
    <name evidence="5" type="ORF">TVY486_0100940</name>
</gene>
<comment type="caution">
    <text evidence="2">Lacks conserved residue(s) required for the propagation of feature annotation.</text>
</comment>
<dbReference type="EMBL" id="HE573017">
    <property type="protein sequence ID" value="CCC46446.1"/>
    <property type="molecule type" value="Genomic_DNA"/>
</dbReference>
<dbReference type="Gene3D" id="2.60.40.1180">
    <property type="entry name" value="Golgi alpha-mannosidase II"/>
    <property type="match status" value="1"/>
</dbReference>
<dbReference type="InterPro" id="IPR038765">
    <property type="entry name" value="Papain-like_cys_pep_sf"/>
</dbReference>
<evidence type="ECO:0000256" key="1">
    <source>
        <dbReference type="PIRSR" id="PIRSR622684-1"/>
    </source>
</evidence>
<keyword evidence="5" id="KW-0378">Hydrolase</keyword>
<dbReference type="Pfam" id="PF00648">
    <property type="entry name" value="Peptidase_C2"/>
    <property type="match status" value="1"/>
</dbReference>
<dbReference type="SUPFAM" id="SSF54001">
    <property type="entry name" value="Cysteine proteinases"/>
    <property type="match status" value="1"/>
</dbReference>
<dbReference type="InterPro" id="IPR036310">
    <property type="entry name" value="Smp-1-like_sf"/>
</dbReference>
<dbReference type="InterPro" id="IPR022684">
    <property type="entry name" value="Calpain_cysteine_protease"/>
</dbReference>
<evidence type="ECO:0000256" key="2">
    <source>
        <dbReference type="PROSITE-ProRule" id="PRU00239"/>
    </source>
</evidence>
<proteinExistence type="predicted"/>
<dbReference type="CDD" id="cd00044">
    <property type="entry name" value="CysPc"/>
    <property type="match status" value="1"/>
</dbReference>
<evidence type="ECO:0000259" key="4">
    <source>
        <dbReference type="PROSITE" id="PS50203"/>
    </source>
</evidence>
<accession>G0TR82</accession>
<name>G0TR82_TRYVY</name>
<feature type="region of interest" description="Disordered" evidence="3">
    <location>
        <begin position="158"/>
        <end position="188"/>
    </location>
</feature>
<reference evidence="5" key="1">
    <citation type="journal article" date="2012" name="Proc. Natl. Acad. Sci. U.S.A.">
        <title>Antigenic diversity is generated by distinct evolutionary mechanisms in African trypanosome species.</title>
        <authorList>
            <person name="Jackson A.P."/>
            <person name="Berry A."/>
            <person name="Aslett M."/>
            <person name="Allison H.C."/>
            <person name="Burton P."/>
            <person name="Vavrova-Anderson J."/>
            <person name="Brown R."/>
            <person name="Browne H."/>
            <person name="Corton N."/>
            <person name="Hauser H."/>
            <person name="Gamble J."/>
            <person name="Gilderthorp R."/>
            <person name="Marcello L."/>
            <person name="McQuillan J."/>
            <person name="Otto T.D."/>
            <person name="Quail M.A."/>
            <person name="Sanders M.J."/>
            <person name="van Tonder A."/>
            <person name="Ginger M.L."/>
            <person name="Field M.C."/>
            <person name="Barry J.D."/>
            <person name="Hertz-Fowler C."/>
            <person name="Berriman M."/>
        </authorList>
    </citation>
    <scope>NUCLEOTIDE SEQUENCE</scope>
    <source>
        <strain evidence="5">Y486</strain>
    </source>
</reference>
<dbReference type="EC" id="3.4.22.52" evidence="5"/>
<dbReference type="VEuPathDB" id="TriTrypDB:TvY486_0100940"/>
<dbReference type="PRINTS" id="PR00704">
    <property type="entry name" value="CALPAIN"/>
</dbReference>
<dbReference type="InterPro" id="IPR015232">
    <property type="entry name" value="DUF1935"/>
</dbReference>
<dbReference type="PANTHER" id="PTHR10183:SF423">
    <property type="entry name" value="LEUCINE-RICH REPEAT PROTEIN (LRRP)"/>
    <property type="match status" value="1"/>
</dbReference>
<feature type="active site" evidence="1">
    <location>
        <position position="704"/>
    </location>
</feature>
<dbReference type="PROSITE" id="PS50203">
    <property type="entry name" value="CALPAIN_CAT"/>
    <property type="match status" value="1"/>
</dbReference>
<dbReference type="Pfam" id="PF09149">
    <property type="entry name" value="DUF1935"/>
    <property type="match status" value="1"/>
</dbReference>
<feature type="compositionally biased region" description="Acidic residues" evidence="3">
    <location>
        <begin position="104"/>
        <end position="124"/>
    </location>
</feature>
<dbReference type="InterPro" id="IPR001300">
    <property type="entry name" value="Peptidase_C2_calpain_cat"/>
</dbReference>
<dbReference type="SMART" id="SM00230">
    <property type="entry name" value="CysPc"/>
    <property type="match status" value="1"/>
</dbReference>